<dbReference type="AlphaFoldDB" id="A0A8W8LD80"/>
<protein>
    <submittedName>
        <fullName evidence="2">Uncharacterized protein</fullName>
    </submittedName>
</protein>
<feature type="compositionally biased region" description="Basic residues" evidence="1">
    <location>
        <begin position="112"/>
        <end position="123"/>
    </location>
</feature>
<evidence type="ECO:0000313" key="2">
    <source>
        <dbReference type="EnsemblMetazoa" id="G27476.1:cds"/>
    </source>
</evidence>
<sequence length="143" mass="15904">MKFSLDSCFRKCQVKPEKEIESPPKFNSKKPEDSPKRVGSPASTSNIKMESKNKTDVLKGDQSALNQKVLHSPLPLPAVDNSQPSKASDDKLSRKKLDPIAVENEEANSSEKKKKKKKRKKKKIDNETADNNVEEAGDNGNLN</sequence>
<dbReference type="Proteomes" id="UP000005408">
    <property type="component" value="Unassembled WGS sequence"/>
</dbReference>
<proteinExistence type="predicted"/>
<evidence type="ECO:0000313" key="3">
    <source>
        <dbReference type="Proteomes" id="UP000005408"/>
    </source>
</evidence>
<accession>A0A8W8LD80</accession>
<reference evidence="2" key="1">
    <citation type="submission" date="2022-08" db="UniProtKB">
        <authorList>
            <consortium name="EnsemblMetazoa"/>
        </authorList>
    </citation>
    <scope>IDENTIFICATION</scope>
    <source>
        <strain evidence="2">05x7-T-G4-1.051#20</strain>
    </source>
</reference>
<dbReference type="EnsemblMetazoa" id="G27476.1">
    <property type="protein sequence ID" value="G27476.1:cds"/>
    <property type="gene ID" value="G27476"/>
</dbReference>
<feature type="compositionally biased region" description="Basic and acidic residues" evidence="1">
    <location>
        <begin position="49"/>
        <end position="59"/>
    </location>
</feature>
<evidence type="ECO:0000256" key="1">
    <source>
        <dbReference type="SAM" id="MobiDB-lite"/>
    </source>
</evidence>
<feature type="compositionally biased region" description="Basic and acidic residues" evidence="1">
    <location>
        <begin position="87"/>
        <end position="98"/>
    </location>
</feature>
<organism evidence="2 3">
    <name type="scientific">Magallana gigas</name>
    <name type="common">Pacific oyster</name>
    <name type="synonym">Crassostrea gigas</name>
    <dbReference type="NCBI Taxonomy" id="29159"/>
    <lineage>
        <taxon>Eukaryota</taxon>
        <taxon>Metazoa</taxon>
        <taxon>Spiralia</taxon>
        <taxon>Lophotrochozoa</taxon>
        <taxon>Mollusca</taxon>
        <taxon>Bivalvia</taxon>
        <taxon>Autobranchia</taxon>
        <taxon>Pteriomorphia</taxon>
        <taxon>Ostreida</taxon>
        <taxon>Ostreoidea</taxon>
        <taxon>Ostreidae</taxon>
        <taxon>Magallana</taxon>
    </lineage>
</organism>
<feature type="region of interest" description="Disordered" evidence="1">
    <location>
        <begin position="14"/>
        <end position="143"/>
    </location>
</feature>
<name>A0A8W8LD80_MAGGI</name>
<keyword evidence="3" id="KW-1185">Reference proteome</keyword>